<reference evidence="1" key="1">
    <citation type="journal article" date="2019" name="Sci. Rep.">
        <title>Draft genome of Tanacetum cinerariifolium, the natural source of mosquito coil.</title>
        <authorList>
            <person name="Yamashiro T."/>
            <person name="Shiraishi A."/>
            <person name="Satake H."/>
            <person name="Nakayama K."/>
        </authorList>
    </citation>
    <scope>NUCLEOTIDE SEQUENCE</scope>
</reference>
<evidence type="ECO:0000313" key="1">
    <source>
        <dbReference type="EMBL" id="GEU58150.1"/>
    </source>
</evidence>
<gene>
    <name evidence="1" type="ORF">Tci_030128</name>
</gene>
<evidence type="ECO:0008006" key="2">
    <source>
        <dbReference type="Google" id="ProtNLM"/>
    </source>
</evidence>
<dbReference type="InterPro" id="IPR008686">
    <property type="entry name" value="RNA_pol_mitovir"/>
</dbReference>
<name>A0A6L2LAG4_TANCI</name>
<sequence>LFDQDFFEAVSFLLSGGEFDVPWGDDPGLYCQISEWVPIGLSWRMASFCVVPPPNYLVVCRTCVPVFTNYTVLGDDVVIVDENVATRYKESLDLLRVVISKEKSLISRSGSAEFANSFRVRDLTVDRSSVSIKALLNTFHPGLMAVAHRYSVCDLLCRLGGARYHVLARLDHRRPEAHGHLVRLLRAKLKPRELPIYIDRHRLRAFSASMLLAMARSEMSVLKDKPQPYSDSYWGNQSSAFDTPRIDSLPTEREMLASILSHRAVKRLQAHLRDLKGKSSDNSSASNTLDPLNQKLESKIVELEFQVVNYKREIGHLKTTYKNLFDSITSNQAHAKLHNLIYENAKLRAWLFENTSEPMNNTSGTSVTPQSSAFDTPRIDSLPTEREMLASILSHRAAPCSHPDGFLHYKVKSKIQSFASYTLEIHELILPYVEAFEDQKEDP</sequence>
<dbReference type="PANTHER" id="PTHR34456">
    <property type="entry name" value="MITOVIRUS RNA-DEPENDENT RNA POLYMERASE"/>
    <property type="match status" value="1"/>
</dbReference>
<dbReference type="Pfam" id="PF05919">
    <property type="entry name" value="Mitovir_RNA_pol"/>
    <property type="match status" value="1"/>
</dbReference>
<accession>A0A6L2LAG4</accession>
<organism evidence="1">
    <name type="scientific">Tanacetum cinerariifolium</name>
    <name type="common">Dalmatian daisy</name>
    <name type="synonym">Chrysanthemum cinerariifolium</name>
    <dbReference type="NCBI Taxonomy" id="118510"/>
    <lineage>
        <taxon>Eukaryota</taxon>
        <taxon>Viridiplantae</taxon>
        <taxon>Streptophyta</taxon>
        <taxon>Embryophyta</taxon>
        <taxon>Tracheophyta</taxon>
        <taxon>Spermatophyta</taxon>
        <taxon>Magnoliopsida</taxon>
        <taxon>eudicotyledons</taxon>
        <taxon>Gunneridae</taxon>
        <taxon>Pentapetalae</taxon>
        <taxon>asterids</taxon>
        <taxon>campanulids</taxon>
        <taxon>Asterales</taxon>
        <taxon>Asteraceae</taxon>
        <taxon>Asteroideae</taxon>
        <taxon>Anthemideae</taxon>
        <taxon>Anthemidinae</taxon>
        <taxon>Tanacetum</taxon>
    </lineage>
</organism>
<feature type="non-terminal residue" evidence="1">
    <location>
        <position position="1"/>
    </location>
</feature>
<dbReference type="EMBL" id="BKCJ010003954">
    <property type="protein sequence ID" value="GEU58150.1"/>
    <property type="molecule type" value="Genomic_DNA"/>
</dbReference>
<comment type="caution">
    <text evidence="1">The sequence shown here is derived from an EMBL/GenBank/DDBJ whole genome shotgun (WGS) entry which is preliminary data.</text>
</comment>
<dbReference type="AlphaFoldDB" id="A0A6L2LAG4"/>
<protein>
    <recommendedName>
        <fullName evidence="2">Reverse transcriptase domain-containing protein</fullName>
    </recommendedName>
</protein>
<proteinExistence type="predicted"/>
<dbReference type="PANTHER" id="PTHR34456:SF13">
    <property type="entry name" value="REVERSE TRANSCRIPTASE DOMAIN-CONTAINING PROTEIN"/>
    <property type="match status" value="1"/>
</dbReference>